<evidence type="ECO:0000259" key="8">
    <source>
        <dbReference type="Pfam" id="PF22222"/>
    </source>
</evidence>
<evidence type="ECO:0000259" key="7">
    <source>
        <dbReference type="Pfam" id="PF18516"/>
    </source>
</evidence>
<dbReference type="InterPro" id="IPR027620">
    <property type="entry name" value="Cas12a"/>
</dbReference>
<accession>A0A1F5ENJ2</accession>
<dbReference type="Pfam" id="PF18501">
    <property type="entry name" value="REC1"/>
    <property type="match status" value="1"/>
</dbReference>
<feature type="domain" description="Cas12a RuvC nuclease" evidence="7">
    <location>
        <begin position="921"/>
        <end position="1362"/>
    </location>
</feature>
<feature type="active site" description="For DNase activity of RuvC domain" evidence="1">
    <location>
        <position position="1025"/>
    </location>
</feature>
<feature type="region of interest" description="Binds crRNA alone and in crRNA-target DNA heteroduplex" evidence="2">
    <location>
        <begin position="53"/>
        <end position="57"/>
    </location>
</feature>
<evidence type="ECO:0000256" key="2">
    <source>
        <dbReference type="PIRSR" id="PIRSR627620-2"/>
    </source>
</evidence>
<evidence type="ECO:0000313" key="10">
    <source>
        <dbReference type="Proteomes" id="UP000176865"/>
    </source>
</evidence>
<feature type="region of interest" description="Binds crRNA" evidence="2">
    <location>
        <begin position="593"/>
        <end position="597"/>
    </location>
</feature>
<comment type="caution">
    <text evidence="9">The sequence shown here is derived from an EMBL/GenBank/DDBJ whole genome shotgun (WGS) entry which is preliminary data.</text>
</comment>
<feature type="site" description="Binds DNA protospacer adjacent motif (PAM)" evidence="3">
    <location>
        <position position="615"/>
    </location>
</feature>
<dbReference type="Proteomes" id="UP000176865">
    <property type="component" value="Unassembled WGS sequence"/>
</dbReference>
<dbReference type="STRING" id="1797579.A2996_00950"/>
<dbReference type="InterPro" id="IPR040852">
    <property type="entry name" value="RuvC_1"/>
</dbReference>
<protein>
    <submittedName>
        <fullName evidence="9">Type V CRISPR-associated protein Cpf1</fullName>
    </submittedName>
</protein>
<gene>
    <name evidence="9" type="ORF">A2996_00950</name>
</gene>
<feature type="active site" description="For DNase activity of RuvC domain" evidence="1">
    <location>
        <position position="1311"/>
    </location>
</feature>
<evidence type="ECO:0000313" key="9">
    <source>
        <dbReference type="EMBL" id="OGD68774.1"/>
    </source>
</evidence>
<evidence type="ECO:0000256" key="4">
    <source>
        <dbReference type="SAM" id="Coils"/>
    </source>
</evidence>
<feature type="site" description="Binds Target strand DNA" evidence="3">
    <location>
        <position position="673"/>
    </location>
</feature>
<feature type="site" description="Binds Target strand DNA" evidence="3">
    <location>
        <position position="677"/>
    </location>
</feature>
<feature type="domain" description="Cas12a PI" evidence="8">
    <location>
        <begin position="731"/>
        <end position="803"/>
    </location>
</feature>
<name>A0A1F5ENJ2_9BACT</name>
<feature type="region of interest" description="Binds crRNA" evidence="2">
    <location>
        <begin position="844"/>
        <end position="845"/>
    </location>
</feature>
<proteinExistence type="predicted"/>
<feature type="active site" description="For DNase activity of RuvC domain" evidence="1">
    <location>
        <position position="940"/>
    </location>
</feature>
<dbReference type="EMBL" id="MFAB01000016">
    <property type="protein sequence ID" value="OGD68774.1"/>
    <property type="molecule type" value="Genomic_DNA"/>
</dbReference>
<evidence type="ECO:0000256" key="1">
    <source>
        <dbReference type="PIRSR" id="PIRSR627620-1"/>
    </source>
</evidence>
<feature type="coiled-coil region" evidence="4">
    <location>
        <begin position="93"/>
        <end position="120"/>
    </location>
</feature>
<reference evidence="9 10" key="1">
    <citation type="journal article" date="2016" name="Nat. Commun.">
        <title>Thousands of microbial genomes shed light on interconnected biogeochemical processes in an aquifer system.</title>
        <authorList>
            <person name="Anantharaman K."/>
            <person name="Brown C.T."/>
            <person name="Hug L.A."/>
            <person name="Sharon I."/>
            <person name="Castelle C.J."/>
            <person name="Probst A.J."/>
            <person name="Thomas B.C."/>
            <person name="Singh A."/>
            <person name="Wilkins M.J."/>
            <person name="Karaoz U."/>
            <person name="Brodie E.L."/>
            <person name="Williams K.H."/>
            <person name="Hubbard S.S."/>
            <person name="Banfield J.F."/>
        </authorList>
    </citation>
    <scope>NUCLEOTIDE SEQUENCE [LARGE SCALE GENOMIC DNA]</scope>
</reference>
<feature type="region of interest" description="Binds DNA in crRNA-target DNA heteroduplex" evidence="2">
    <location>
        <begin position="291"/>
        <end position="295"/>
    </location>
</feature>
<feature type="region of interest" description="Binds crRNA alone and in crRNA-target DNA heteroduplex" evidence="2">
    <location>
        <begin position="196"/>
        <end position="200"/>
    </location>
</feature>
<evidence type="ECO:0000259" key="5">
    <source>
        <dbReference type="Pfam" id="PF18501"/>
    </source>
</evidence>
<evidence type="ECO:0000259" key="6">
    <source>
        <dbReference type="Pfam" id="PF18510"/>
    </source>
</evidence>
<dbReference type="Pfam" id="PF18516">
    <property type="entry name" value="RuvC_1"/>
    <property type="match status" value="1"/>
</dbReference>
<dbReference type="InterPro" id="IPR040882">
    <property type="entry name" value="Cas12a_NUC"/>
</dbReference>
<evidence type="ECO:0000256" key="3">
    <source>
        <dbReference type="PIRSR" id="PIRSR627620-3"/>
    </source>
</evidence>
<feature type="domain" description="Cas12a nuclease" evidence="6">
    <location>
        <begin position="1179"/>
        <end position="1295"/>
    </location>
</feature>
<feature type="domain" description="Cas12a REC1" evidence="5">
    <location>
        <begin position="55"/>
        <end position="316"/>
    </location>
</feature>
<dbReference type="Pfam" id="PF22222">
    <property type="entry name" value="Cpf1_PI-like"/>
    <property type="match status" value="1"/>
</dbReference>
<dbReference type="NCBIfam" id="TIGR04330">
    <property type="entry name" value="cas_Cpf1"/>
    <property type="match status" value="1"/>
</dbReference>
<dbReference type="InterPro" id="IPR053993">
    <property type="entry name" value="Cas12a_PI"/>
</dbReference>
<feature type="site" description="Binds crRNA alone and in crRNA-target DNA heteroduplex" evidence="3">
    <location>
        <position position="22"/>
    </location>
</feature>
<feature type="site" description="Binds DNA in crRNA-target DNA heteroduplex" evidence="3">
    <location>
        <position position="591"/>
    </location>
</feature>
<keyword evidence="4" id="KW-0175">Coiled coil</keyword>
<organism evidence="9 10">
    <name type="scientific">Candidatus Campbellbacteria bacterium RIFCSPLOWO2_01_FULL_34_15</name>
    <dbReference type="NCBI Taxonomy" id="1797579"/>
    <lineage>
        <taxon>Bacteria</taxon>
        <taxon>Candidatus Campbelliibacteriota</taxon>
    </lineage>
</organism>
<dbReference type="InterPro" id="IPR040787">
    <property type="entry name" value="Cas12a_REC1"/>
</dbReference>
<feature type="site" description="Binds Target strand DNA; via amide nitrogen" evidence="3">
    <location>
        <position position="868"/>
    </location>
</feature>
<dbReference type="Pfam" id="PF18510">
    <property type="entry name" value="NUC"/>
    <property type="match status" value="1"/>
</dbReference>
<feature type="region of interest" description="Binds crRNA in crRNA-target DNA heteroduplex" evidence="2">
    <location>
        <begin position="314"/>
        <end position="317"/>
    </location>
</feature>
<feature type="site" description="Binds crRNA" evidence="3">
    <location>
        <position position="875"/>
    </location>
</feature>
<sequence>MKKEKEFKSFGDFTNLYEISKTLRFELKPVENTQTMLDEADVFGKDKVIKDKYTKTKPFIDKLHREFVDESLKDVSLSGLKKYSEVLENWKKNKKDKDIVKELKKEEERLRKEVVEFFDNTAKKWANEKYKELGLKKKDIGILFEESVFDLLKEKYGEEQDSFLKEEKGDFLKNEKGEKVSIFDEWKGFVGYFTKFQETRKNFYKNDGTETALATRIIDQNLKRFCDNIDDFKKIKNKIDFSEVEKNFNKTADVFSLDFYNQCLLQKGIDSYNEFIGGKTLENGKKLKGVNELVNEYRQKNKNEKVSFLKLLDKQILSEKEKLSFGIENDEQLLVVLNSFYETAEEKTKILRTLFGDFVEHNENYDLDKTYISKVAFNTISHKWTNETHKFEELLYGAMKEDKPIGLNYDKKEDSYKFPDFIALGYLKKCLNNLDCDTKFWKEKYYENNADKKDKDKGFLTGGQNAWDQFLQIFIFEFNQLFNSEAFDNKGKEIKIGYDNFRKDFEEIINQKDFKNDENLKIAIKNFADSVLWIYQMAKYFAIEKKRGWDDDFELSEFYTNPSNGYSLFYDRAYEEIVQKYNDLRNYLTKKPYKEDKWKLNFENPTLANGFDKNKESDNSTVILRKKRKYYLGLMKKGNNKIFEDRNKAEFIRNIESGAYEKMAYKYLPDVAKMIPKCSTQLNEAKNHFRNSADDLEIKKSFSNPLKITKRIFDLNNIQYDKTNVSKKISGDNKGIKIFQKEYYKISGDFDVYKSALNDWIDFCKDFLSKYDSTKDFDFSILRKTKDYKSLDEFYVDVAKITYKISFTPVSESYIDQKNKNGELYLFEIYNQDFAKGKMGAKNLHTLYFENVFSPENISKNFPIKLNGNAELFFRPKSIESKKEKRNFVREIVNKKRYSEDKIFFHCPITLNRETGSIYRFNNYVNNFLSENNINIIGVDRGEKHLAYYSVIDKNGVKIGGGSFNEINKVDYAKKLEERAGEREQSRKDWQVVEGIKDLKKGYISQVVRELADLAIKHNAIIVLEDLNMRFKQIRGGIEKSIYQQLEKALIDKLSFLVEKGEKDPNQAGHILKAYQLAAPFTSFKDMGKQTGIVFYTQASYTSKTCPNCGFRKNNNKFYFENNIGKAQDALKKLKTFEYDSENKCFGLSYCLSDFANKEEVEKNKNKKRNNAPYSDIEKKDCFELSTKDAVRYRWHDKNTERGKTFFEGESVYEEKEEKEIGQTKRGLVKEYDISKCLIGLFEKTGLDYKQNLLDKINSGKFDGTFYKNLFNYLNLLFEIRNSISGTEIDYISCPECQFHTDKSKTIKNGDDNGSYNIARKGMIILDKIKQFKKENGSLDKMGWGELFIDLEEWDKFAQKKNNNIIDK</sequence>
<dbReference type="SMR" id="A0A1F5ENJ2"/>